<evidence type="ECO:0000313" key="26">
    <source>
        <dbReference type="Proteomes" id="UP001347796"/>
    </source>
</evidence>
<evidence type="ECO:0000256" key="3">
    <source>
        <dbReference type="ARBA" id="ARBA00004186"/>
    </source>
</evidence>
<dbReference type="EMBL" id="JAZGQO010000008">
    <property type="protein sequence ID" value="KAK6180197.1"/>
    <property type="molecule type" value="Genomic_DNA"/>
</dbReference>
<sequence length="144" mass="15524">MRLSVIRSSLEALMQIVDFRVKAKGFESLMKGIKVVDGGNGRCICELAVKEHVLNSFGTMHGGMAATLVDAVSTWAVMTVGESRPGVSVDLSVSYMKPALLNETLIIDATTLKIGKTLAFLSVDIRNKETNKLIAQGKHTKFVG</sequence>
<name>A0AAN8JLN0_PATCE</name>
<dbReference type="Gene3D" id="3.10.129.10">
    <property type="entry name" value="Hotdog Thioesterase"/>
    <property type="match status" value="1"/>
</dbReference>
<comment type="catalytic activity">
    <reaction evidence="17">
        <text>a fatty acyl-CoA + H2O = a fatty acid + CoA + H(+)</text>
        <dbReference type="Rhea" id="RHEA:16781"/>
        <dbReference type="ChEBI" id="CHEBI:15377"/>
        <dbReference type="ChEBI" id="CHEBI:15378"/>
        <dbReference type="ChEBI" id="CHEBI:28868"/>
        <dbReference type="ChEBI" id="CHEBI:57287"/>
        <dbReference type="ChEBI" id="CHEBI:77636"/>
    </reaction>
    <physiologicalReaction direction="left-to-right" evidence="17">
        <dbReference type="Rhea" id="RHEA:16782"/>
    </physiologicalReaction>
</comment>
<comment type="catalytic activity">
    <reaction evidence="15">
        <text>dodecanoyl-CoA + H2O = dodecanoate + CoA + H(+)</text>
        <dbReference type="Rhea" id="RHEA:30135"/>
        <dbReference type="ChEBI" id="CHEBI:15377"/>
        <dbReference type="ChEBI" id="CHEBI:15378"/>
        <dbReference type="ChEBI" id="CHEBI:18262"/>
        <dbReference type="ChEBI" id="CHEBI:57287"/>
        <dbReference type="ChEBI" id="CHEBI:57375"/>
    </reaction>
    <physiologicalReaction direction="left-to-right" evidence="15">
        <dbReference type="Rhea" id="RHEA:30136"/>
    </physiologicalReaction>
</comment>
<evidence type="ECO:0000256" key="1">
    <source>
        <dbReference type="ARBA" id="ARBA00004123"/>
    </source>
</evidence>
<keyword evidence="26" id="KW-1185">Reference proteome</keyword>
<dbReference type="NCBIfam" id="TIGR00369">
    <property type="entry name" value="unchar_dom_1"/>
    <property type="match status" value="1"/>
</dbReference>
<evidence type="ECO:0000256" key="17">
    <source>
        <dbReference type="ARBA" id="ARBA00052976"/>
    </source>
</evidence>
<evidence type="ECO:0000256" key="4">
    <source>
        <dbReference type="ARBA" id="ARBA00004514"/>
    </source>
</evidence>
<evidence type="ECO:0000256" key="15">
    <source>
        <dbReference type="ARBA" id="ARBA00048074"/>
    </source>
</evidence>
<evidence type="ECO:0000256" key="5">
    <source>
        <dbReference type="ARBA" id="ARBA00008324"/>
    </source>
</evidence>
<dbReference type="PANTHER" id="PTHR21660">
    <property type="entry name" value="THIOESTERASE SUPERFAMILY MEMBER-RELATED"/>
    <property type="match status" value="1"/>
</dbReference>
<evidence type="ECO:0000256" key="19">
    <source>
        <dbReference type="ARBA" id="ARBA00064709"/>
    </source>
</evidence>
<evidence type="ECO:0000256" key="23">
    <source>
        <dbReference type="ARBA" id="ARBA00083956"/>
    </source>
</evidence>
<evidence type="ECO:0000256" key="10">
    <source>
        <dbReference type="ARBA" id="ARBA00023128"/>
    </source>
</evidence>
<dbReference type="AlphaFoldDB" id="A0AAN8JLN0"/>
<evidence type="ECO:0000256" key="6">
    <source>
        <dbReference type="ARBA" id="ARBA00022490"/>
    </source>
</evidence>
<dbReference type="GO" id="GO:0005634">
    <property type="term" value="C:nucleus"/>
    <property type="evidence" value="ECO:0007669"/>
    <property type="project" value="UniProtKB-SubCell"/>
</dbReference>
<organism evidence="25 26">
    <name type="scientific">Patella caerulea</name>
    <name type="common">Rayed Mediterranean limpet</name>
    <dbReference type="NCBI Taxonomy" id="87958"/>
    <lineage>
        <taxon>Eukaryota</taxon>
        <taxon>Metazoa</taxon>
        <taxon>Spiralia</taxon>
        <taxon>Lophotrochozoa</taxon>
        <taxon>Mollusca</taxon>
        <taxon>Gastropoda</taxon>
        <taxon>Patellogastropoda</taxon>
        <taxon>Patelloidea</taxon>
        <taxon>Patellidae</taxon>
        <taxon>Patella</taxon>
    </lineage>
</organism>
<evidence type="ECO:0000256" key="18">
    <source>
        <dbReference type="ARBA" id="ARBA00058205"/>
    </source>
</evidence>
<dbReference type="GO" id="GO:0005819">
    <property type="term" value="C:spindle"/>
    <property type="evidence" value="ECO:0007669"/>
    <property type="project" value="UniProtKB-SubCell"/>
</dbReference>
<evidence type="ECO:0000256" key="20">
    <source>
        <dbReference type="ARBA" id="ARBA00067273"/>
    </source>
</evidence>
<evidence type="ECO:0000256" key="14">
    <source>
        <dbReference type="ARBA" id="ARBA00047969"/>
    </source>
</evidence>
<comment type="similarity">
    <text evidence="5">Belongs to the thioesterase PaaI family.</text>
</comment>
<keyword evidence="11" id="KW-0206">Cytoskeleton</keyword>
<accession>A0AAN8JLN0</accession>
<dbReference type="InterPro" id="IPR029069">
    <property type="entry name" value="HotDog_dom_sf"/>
</dbReference>
<keyword evidence="6" id="KW-0963">Cytoplasm</keyword>
<dbReference type="Proteomes" id="UP001347796">
    <property type="component" value="Unassembled WGS sequence"/>
</dbReference>
<dbReference type="GO" id="GO:0006629">
    <property type="term" value="P:lipid metabolic process"/>
    <property type="evidence" value="ECO:0007669"/>
    <property type="project" value="UniProtKB-KW"/>
</dbReference>
<evidence type="ECO:0000256" key="9">
    <source>
        <dbReference type="ARBA" id="ARBA00023098"/>
    </source>
</evidence>
<evidence type="ECO:0000259" key="24">
    <source>
        <dbReference type="Pfam" id="PF03061"/>
    </source>
</evidence>
<evidence type="ECO:0000256" key="11">
    <source>
        <dbReference type="ARBA" id="ARBA00023212"/>
    </source>
</evidence>
<feature type="domain" description="Thioesterase" evidence="24">
    <location>
        <begin position="57"/>
        <end position="132"/>
    </location>
</feature>
<keyword evidence="8" id="KW-0007">Acetylation</keyword>
<evidence type="ECO:0000256" key="8">
    <source>
        <dbReference type="ARBA" id="ARBA00022990"/>
    </source>
</evidence>
<keyword evidence="12" id="KW-0539">Nucleus</keyword>
<dbReference type="GO" id="GO:0005829">
    <property type="term" value="C:cytosol"/>
    <property type="evidence" value="ECO:0007669"/>
    <property type="project" value="UniProtKB-SubCell"/>
</dbReference>
<dbReference type="GO" id="GO:0005739">
    <property type="term" value="C:mitochondrion"/>
    <property type="evidence" value="ECO:0007669"/>
    <property type="project" value="UniProtKB-SubCell"/>
</dbReference>
<dbReference type="InterPro" id="IPR039298">
    <property type="entry name" value="ACOT13"/>
</dbReference>
<comment type="subcellular location">
    <subcellularLocation>
        <location evidence="3">Cytoplasm</location>
        <location evidence="3">Cytoskeleton</location>
        <location evidence="3">Spindle</location>
    </subcellularLocation>
    <subcellularLocation>
        <location evidence="4">Cytoplasm</location>
        <location evidence="4">Cytosol</location>
    </subcellularLocation>
    <subcellularLocation>
        <location evidence="2">Mitochondrion</location>
    </subcellularLocation>
    <subcellularLocation>
        <location evidence="1">Nucleus</location>
    </subcellularLocation>
</comment>
<keyword evidence="10" id="KW-0496">Mitochondrion</keyword>
<evidence type="ECO:0000256" key="7">
    <source>
        <dbReference type="ARBA" id="ARBA00022801"/>
    </source>
</evidence>
<dbReference type="SUPFAM" id="SSF54637">
    <property type="entry name" value="Thioesterase/thiol ester dehydrase-isomerase"/>
    <property type="match status" value="1"/>
</dbReference>
<dbReference type="FunFam" id="3.10.129.10:FF:000021">
    <property type="entry name" value="Acyl-coenzyme A thioesterase 13"/>
    <property type="match status" value="1"/>
</dbReference>
<evidence type="ECO:0000313" key="25">
    <source>
        <dbReference type="EMBL" id="KAK6180197.1"/>
    </source>
</evidence>
<dbReference type="InterPro" id="IPR003736">
    <property type="entry name" value="PAAI_dom"/>
</dbReference>
<comment type="catalytic activity">
    <reaction evidence="14">
        <text>decanoyl-CoA + H2O = decanoate + CoA + H(+)</text>
        <dbReference type="Rhea" id="RHEA:40059"/>
        <dbReference type="ChEBI" id="CHEBI:15377"/>
        <dbReference type="ChEBI" id="CHEBI:15378"/>
        <dbReference type="ChEBI" id="CHEBI:27689"/>
        <dbReference type="ChEBI" id="CHEBI:57287"/>
        <dbReference type="ChEBI" id="CHEBI:61430"/>
    </reaction>
    <physiologicalReaction direction="left-to-right" evidence="14">
        <dbReference type="Rhea" id="RHEA:40060"/>
    </physiologicalReaction>
</comment>
<comment type="catalytic activity">
    <reaction evidence="13">
        <text>octanoyl-CoA + H2O = octanoate + CoA + H(+)</text>
        <dbReference type="Rhea" id="RHEA:30143"/>
        <dbReference type="ChEBI" id="CHEBI:15377"/>
        <dbReference type="ChEBI" id="CHEBI:15378"/>
        <dbReference type="ChEBI" id="CHEBI:25646"/>
        <dbReference type="ChEBI" id="CHEBI:57287"/>
        <dbReference type="ChEBI" id="CHEBI:57386"/>
    </reaction>
    <physiologicalReaction direction="left-to-right" evidence="13">
        <dbReference type="Rhea" id="RHEA:30144"/>
    </physiologicalReaction>
</comment>
<dbReference type="PANTHER" id="PTHR21660:SF1">
    <property type="entry name" value="ACYL-COENZYME A THIOESTERASE 13"/>
    <property type="match status" value="1"/>
</dbReference>
<comment type="subunit">
    <text evidence="19">Homotetramer. Interacts with PCTP.</text>
</comment>
<comment type="function">
    <text evidence="18">Catalyzes the hydrolysis of acyl-CoAs into free fatty acids and coenzyme A (CoASH), regulating their respective intracellular levels. Has acyl-CoA thioesterase activity towards medium (C12) and long-chain (C18) fatty acyl-CoA substrates. Can also hydrolyze 3-hydroxyphenylacetyl-CoA and 3,4-dihydroxyphenylacetyl-CoA (in vitro). May play a role in controlling adaptive thermogenesis.</text>
</comment>
<evidence type="ECO:0000256" key="22">
    <source>
        <dbReference type="ARBA" id="ARBA00081533"/>
    </source>
</evidence>
<protein>
    <recommendedName>
        <fullName evidence="20">Acyl-coenzyme A thioesterase 13</fullName>
    </recommendedName>
    <alternativeName>
        <fullName evidence="22">Hotdog-fold thioesterase superfamily member 2</fullName>
    </alternativeName>
    <alternativeName>
        <fullName evidence="21">Palmitoyl-CoA hydrolase</fullName>
    </alternativeName>
    <alternativeName>
        <fullName evidence="23">Thioesterase superfamily member 2</fullName>
    </alternativeName>
</protein>
<evidence type="ECO:0000256" key="21">
    <source>
        <dbReference type="ARBA" id="ARBA00075657"/>
    </source>
</evidence>
<dbReference type="CDD" id="cd03443">
    <property type="entry name" value="PaaI_thioesterase"/>
    <property type="match status" value="1"/>
</dbReference>
<comment type="catalytic activity">
    <reaction evidence="16">
        <text>hexanoyl-CoA + H2O = hexanoate + CoA + H(+)</text>
        <dbReference type="Rhea" id="RHEA:40115"/>
        <dbReference type="ChEBI" id="CHEBI:15377"/>
        <dbReference type="ChEBI" id="CHEBI:15378"/>
        <dbReference type="ChEBI" id="CHEBI:17120"/>
        <dbReference type="ChEBI" id="CHEBI:57287"/>
        <dbReference type="ChEBI" id="CHEBI:62620"/>
    </reaction>
    <physiologicalReaction direction="left-to-right" evidence="16">
        <dbReference type="Rhea" id="RHEA:40116"/>
    </physiologicalReaction>
</comment>
<gene>
    <name evidence="25" type="ORF">SNE40_012390</name>
</gene>
<proteinExistence type="inferred from homology"/>
<keyword evidence="7" id="KW-0378">Hydrolase</keyword>
<dbReference type="InterPro" id="IPR006683">
    <property type="entry name" value="Thioestr_dom"/>
</dbReference>
<reference evidence="25 26" key="1">
    <citation type="submission" date="2024-01" db="EMBL/GenBank/DDBJ databases">
        <title>The genome of the rayed Mediterranean limpet Patella caerulea (Linnaeus, 1758).</title>
        <authorList>
            <person name="Anh-Thu Weber A."/>
            <person name="Halstead-Nussloch G."/>
        </authorList>
    </citation>
    <scope>NUCLEOTIDE SEQUENCE [LARGE SCALE GENOMIC DNA]</scope>
    <source>
        <strain evidence="25">AATW-2023a</strain>
        <tissue evidence="25">Whole specimen</tissue>
    </source>
</reference>
<dbReference type="GO" id="GO:0047617">
    <property type="term" value="F:fatty acyl-CoA hydrolase activity"/>
    <property type="evidence" value="ECO:0007669"/>
    <property type="project" value="InterPro"/>
</dbReference>
<evidence type="ECO:0000256" key="13">
    <source>
        <dbReference type="ARBA" id="ARBA00047588"/>
    </source>
</evidence>
<keyword evidence="9" id="KW-0443">Lipid metabolism</keyword>
<evidence type="ECO:0000256" key="16">
    <source>
        <dbReference type="ARBA" id="ARBA00050199"/>
    </source>
</evidence>
<dbReference type="Pfam" id="PF03061">
    <property type="entry name" value="4HBT"/>
    <property type="match status" value="1"/>
</dbReference>
<evidence type="ECO:0000256" key="12">
    <source>
        <dbReference type="ARBA" id="ARBA00023242"/>
    </source>
</evidence>
<comment type="caution">
    <text evidence="25">The sequence shown here is derived from an EMBL/GenBank/DDBJ whole genome shotgun (WGS) entry which is preliminary data.</text>
</comment>
<evidence type="ECO:0000256" key="2">
    <source>
        <dbReference type="ARBA" id="ARBA00004173"/>
    </source>
</evidence>